<dbReference type="EMBL" id="BAAAZG010000002">
    <property type="protein sequence ID" value="GAA4059639.1"/>
    <property type="molecule type" value="Genomic_DNA"/>
</dbReference>
<gene>
    <name evidence="1" type="ORF">GCM10022214_10190</name>
</gene>
<keyword evidence="2" id="KW-1185">Reference proteome</keyword>
<proteinExistence type="predicted"/>
<evidence type="ECO:0000313" key="2">
    <source>
        <dbReference type="Proteomes" id="UP001500683"/>
    </source>
</evidence>
<protein>
    <recommendedName>
        <fullName evidence="3">Cbb3-type cytochrome oxidase assembly protein CcoS</fullName>
    </recommendedName>
</protein>
<sequence length="42" mass="4577">MMWLLYLIPAVLLAAAGAVITWCAAGDWFTALTALDDGEEHR</sequence>
<dbReference type="RefSeq" id="WP_344941381.1">
    <property type="nucleotide sequence ID" value="NZ_BAAAZG010000002.1"/>
</dbReference>
<dbReference type="Proteomes" id="UP001500683">
    <property type="component" value="Unassembled WGS sequence"/>
</dbReference>
<comment type="caution">
    <text evidence="1">The sequence shown here is derived from an EMBL/GenBank/DDBJ whole genome shotgun (WGS) entry which is preliminary data.</text>
</comment>
<reference evidence="2" key="1">
    <citation type="journal article" date="2019" name="Int. J. Syst. Evol. Microbiol.">
        <title>The Global Catalogue of Microorganisms (GCM) 10K type strain sequencing project: providing services to taxonomists for standard genome sequencing and annotation.</title>
        <authorList>
            <consortium name="The Broad Institute Genomics Platform"/>
            <consortium name="The Broad Institute Genome Sequencing Center for Infectious Disease"/>
            <person name="Wu L."/>
            <person name="Ma J."/>
        </authorList>
    </citation>
    <scope>NUCLEOTIDE SEQUENCE [LARGE SCALE GENOMIC DNA]</scope>
    <source>
        <strain evidence="2">JCM 16702</strain>
    </source>
</reference>
<evidence type="ECO:0008006" key="3">
    <source>
        <dbReference type="Google" id="ProtNLM"/>
    </source>
</evidence>
<evidence type="ECO:0000313" key="1">
    <source>
        <dbReference type="EMBL" id="GAA4059639.1"/>
    </source>
</evidence>
<accession>A0ABP7V4X9</accession>
<organism evidence="1 2">
    <name type="scientific">Actinomadura miaoliensis</name>
    <dbReference type="NCBI Taxonomy" id="430685"/>
    <lineage>
        <taxon>Bacteria</taxon>
        <taxon>Bacillati</taxon>
        <taxon>Actinomycetota</taxon>
        <taxon>Actinomycetes</taxon>
        <taxon>Streptosporangiales</taxon>
        <taxon>Thermomonosporaceae</taxon>
        <taxon>Actinomadura</taxon>
    </lineage>
</organism>
<name>A0ABP7V4X9_9ACTN</name>